<feature type="active site" description="Charge relay system; for autoendoproteolytic cleavage activity" evidence="12">
    <location>
        <position position="147"/>
    </location>
</feature>
<feature type="site" description="Cleavage (non-hydrolytic); by autocatalysis" evidence="12">
    <location>
        <begin position="249"/>
        <end position="250"/>
    </location>
</feature>
<keyword evidence="11 12" id="KW-0670">Pyruvate</keyword>
<dbReference type="HAMAP" id="MF_00662">
    <property type="entry name" value="PS_decarb_PSD_B_type1"/>
    <property type="match status" value="1"/>
</dbReference>
<gene>
    <name evidence="12" type="primary">psd</name>
    <name evidence="13" type="ORF">CCR82_09755</name>
</gene>
<sequence length="283" mass="30652">MGARLFVLLQYGLPQHALSNAMHWLTQRRLPGLLPWVVQLYARLFRVALEEAEEPDPRAYPTFNAFFTRALRPGVRPLPEAADAIACPVDGRVSAVGAIRAEQLLQAKGQRYRLDHLLGGDGALAARFRDGRFATLYLSPRDYHRIHMPLGGALVRTIQVPGRLFSVNPTTVAGVPRLFARNERVVCLFETAAGPMAVVLVGAIFVGSIETVWAGRMTPPRIKAVTVTEAGSGPIRLARGDELGRFNMGSTVILLFGAEAVTWASALIPGAQVRAGSAIGQIQ</sequence>
<organism evidence="13 14">
    <name type="scientific">Halochromatium salexigens</name>
    <name type="common">Chromatium salexigens</name>
    <dbReference type="NCBI Taxonomy" id="49447"/>
    <lineage>
        <taxon>Bacteria</taxon>
        <taxon>Pseudomonadati</taxon>
        <taxon>Pseudomonadota</taxon>
        <taxon>Gammaproteobacteria</taxon>
        <taxon>Chromatiales</taxon>
        <taxon>Chromatiaceae</taxon>
        <taxon>Halochromatium</taxon>
    </lineage>
</organism>
<evidence type="ECO:0000313" key="14">
    <source>
        <dbReference type="Proteomes" id="UP001296967"/>
    </source>
</evidence>
<comment type="function">
    <text evidence="12">Catalyzes the formation of phosphatidylethanolamine (PtdEtn) from phosphatidylserine (PtdSer).</text>
</comment>
<comment type="caution">
    <text evidence="13">The sequence shown here is derived from an EMBL/GenBank/DDBJ whole genome shotgun (WGS) entry which is preliminary data.</text>
</comment>
<keyword evidence="9 12" id="KW-0456">Lyase</keyword>
<evidence type="ECO:0000256" key="5">
    <source>
        <dbReference type="ARBA" id="ARBA00023098"/>
    </source>
</evidence>
<feature type="active site" description="Charge relay system; for autoendoproteolytic cleavage activity" evidence="12">
    <location>
        <position position="250"/>
    </location>
</feature>
<evidence type="ECO:0000256" key="3">
    <source>
        <dbReference type="ARBA" id="ARBA00022516"/>
    </source>
</evidence>
<comment type="pathway">
    <text evidence="1">Lipid metabolism.</text>
</comment>
<evidence type="ECO:0000256" key="8">
    <source>
        <dbReference type="ARBA" id="ARBA00023209"/>
    </source>
</evidence>
<dbReference type="GO" id="GO:0004609">
    <property type="term" value="F:phosphatidylserine decarboxylase activity"/>
    <property type="evidence" value="ECO:0007669"/>
    <property type="project" value="UniProtKB-UniRule"/>
</dbReference>
<comment type="subcellular location">
    <subcellularLocation>
        <location evidence="12">Cell membrane</location>
        <topology evidence="12">Peripheral membrane protein</topology>
    </subcellularLocation>
</comment>
<keyword evidence="7 12" id="KW-0865">Zymogen</keyword>
<dbReference type="GO" id="GO:0006646">
    <property type="term" value="P:phosphatidylethanolamine biosynthetic process"/>
    <property type="evidence" value="ECO:0007669"/>
    <property type="project" value="UniProtKB-UniRule"/>
</dbReference>
<evidence type="ECO:0000256" key="1">
    <source>
        <dbReference type="ARBA" id="ARBA00005189"/>
    </source>
</evidence>
<accession>A0AAJ0XGM9</accession>
<dbReference type="NCBIfam" id="TIGR00163">
    <property type="entry name" value="PS_decarb"/>
    <property type="match status" value="1"/>
</dbReference>
<protein>
    <recommendedName>
        <fullName evidence="12">Phosphatidylserine decarboxylase proenzyme</fullName>
        <ecNumber evidence="12">4.1.1.65</ecNumber>
    </recommendedName>
    <component>
        <recommendedName>
            <fullName evidence="12">Phosphatidylserine decarboxylase alpha chain</fullName>
        </recommendedName>
    </component>
    <component>
        <recommendedName>
            <fullName evidence="12">Phosphatidylserine decarboxylase beta chain</fullName>
        </recommendedName>
    </component>
</protein>
<comment type="pathway">
    <text evidence="12">Phospholipid metabolism; phosphatidylethanolamine biosynthesis; phosphatidylethanolamine from CDP-diacylglycerol: step 2/2.</text>
</comment>
<keyword evidence="5 12" id="KW-0443">Lipid metabolism</keyword>
<comment type="subunit">
    <text evidence="12">Heterodimer of a large membrane-associated beta subunit and a small pyruvoyl-containing alpha subunit.</text>
</comment>
<dbReference type="GO" id="GO:0005886">
    <property type="term" value="C:plasma membrane"/>
    <property type="evidence" value="ECO:0007669"/>
    <property type="project" value="UniProtKB-SubCell"/>
</dbReference>
<dbReference type="Pfam" id="PF02666">
    <property type="entry name" value="PS_Dcarbxylase"/>
    <property type="match status" value="1"/>
</dbReference>
<evidence type="ECO:0000256" key="9">
    <source>
        <dbReference type="ARBA" id="ARBA00023239"/>
    </source>
</evidence>
<comment type="PTM">
    <text evidence="12">Is synthesized initially as an inactive proenzyme. Formation of the active enzyme involves a self-maturation process in which the active site pyruvoyl group is generated from an internal serine residue via an autocatalytic post-translational modification. Two non-identical subunits are generated from the proenzyme in this reaction, and the pyruvate is formed at the N-terminus of the alpha chain, which is derived from the carboxyl end of the proenzyme. The autoendoproteolytic cleavage occurs by a canonical serine protease mechanism, in which the side chain hydroxyl group of the serine supplies its oxygen atom to form the C-terminus of the beta chain, while the remainder of the serine residue undergoes an oxidative deamination to produce ammonia and the pyruvoyl prosthetic group on the alpha chain. During this reaction, the Ser that is part of the protease active site of the proenzyme becomes the pyruvoyl prosthetic group, which constitutes an essential element of the active site of the mature decarboxylase.</text>
</comment>
<dbReference type="InterPro" id="IPR033177">
    <property type="entry name" value="PSD-B"/>
</dbReference>
<keyword evidence="10 12" id="KW-1208">Phospholipid metabolism</keyword>
<dbReference type="InterPro" id="IPR003817">
    <property type="entry name" value="PS_Dcarbxylase"/>
</dbReference>
<feature type="chain" id="PRO_5042301448" description="Phosphatidylserine decarboxylase alpha chain" evidence="12">
    <location>
        <begin position="250"/>
        <end position="283"/>
    </location>
</feature>
<evidence type="ECO:0000256" key="7">
    <source>
        <dbReference type="ARBA" id="ARBA00023145"/>
    </source>
</evidence>
<evidence type="ECO:0000256" key="12">
    <source>
        <dbReference type="HAMAP-Rule" id="MF_00662"/>
    </source>
</evidence>
<feature type="active site" description="Schiff-base intermediate with substrate; via pyruvic acid; for decarboxylase activity" evidence="12">
    <location>
        <position position="250"/>
    </location>
</feature>
<evidence type="ECO:0000313" key="13">
    <source>
        <dbReference type="EMBL" id="MBK5930797.1"/>
    </source>
</evidence>
<dbReference type="PANTHER" id="PTHR10067:SF6">
    <property type="entry name" value="PHOSPHATIDYLSERINE DECARBOXYLASE PROENZYME, MITOCHONDRIAL"/>
    <property type="match status" value="1"/>
</dbReference>
<dbReference type="InterPro" id="IPR033178">
    <property type="entry name" value="PSD_type1_pro"/>
</dbReference>
<dbReference type="EC" id="4.1.1.65" evidence="12"/>
<dbReference type="AlphaFoldDB" id="A0AAJ0XGM9"/>
<dbReference type="EMBL" id="NHSF01000059">
    <property type="protein sequence ID" value="MBK5930797.1"/>
    <property type="molecule type" value="Genomic_DNA"/>
</dbReference>
<reference evidence="13" key="2">
    <citation type="journal article" date="2020" name="Microorganisms">
        <title>Osmotic Adaptation and Compatible Solute Biosynthesis of Phototrophic Bacteria as Revealed from Genome Analyses.</title>
        <authorList>
            <person name="Imhoff J.F."/>
            <person name="Rahn T."/>
            <person name="Kunzel S."/>
            <person name="Keller A."/>
            <person name="Neulinger S.C."/>
        </authorList>
    </citation>
    <scope>NUCLEOTIDE SEQUENCE</scope>
    <source>
        <strain evidence="13">DSM 4395</strain>
    </source>
</reference>
<dbReference type="Proteomes" id="UP001296967">
    <property type="component" value="Unassembled WGS sequence"/>
</dbReference>
<evidence type="ECO:0000256" key="4">
    <source>
        <dbReference type="ARBA" id="ARBA00022793"/>
    </source>
</evidence>
<proteinExistence type="inferred from homology"/>
<feature type="chain" id="PRO_5042301447" description="Phosphatidylserine decarboxylase beta chain" evidence="12">
    <location>
        <begin position="1"/>
        <end position="249"/>
    </location>
</feature>
<name>A0AAJ0XGM9_HALSE</name>
<reference evidence="13" key="1">
    <citation type="submission" date="2017-05" db="EMBL/GenBank/DDBJ databases">
        <authorList>
            <person name="Imhoff J.F."/>
            <person name="Rahn T."/>
            <person name="Kuenzel S."/>
            <person name="Neulinger S.C."/>
        </authorList>
    </citation>
    <scope>NUCLEOTIDE SEQUENCE</scope>
    <source>
        <strain evidence="13">DSM 4395</strain>
    </source>
</reference>
<comment type="similarity">
    <text evidence="12">Belongs to the phosphatidylserine decarboxylase family. PSD-B subfamily. Prokaryotic type I sub-subfamily.</text>
</comment>
<keyword evidence="8 12" id="KW-0594">Phospholipid biosynthesis</keyword>
<keyword evidence="2 12" id="KW-1003">Cell membrane</keyword>
<evidence type="ECO:0000256" key="10">
    <source>
        <dbReference type="ARBA" id="ARBA00023264"/>
    </source>
</evidence>
<feature type="modified residue" description="Pyruvic acid (Ser); by autocatalysis" evidence="12">
    <location>
        <position position="250"/>
    </location>
</feature>
<keyword evidence="6 12" id="KW-0472">Membrane</keyword>
<evidence type="ECO:0000256" key="11">
    <source>
        <dbReference type="ARBA" id="ARBA00023317"/>
    </source>
</evidence>
<dbReference type="PANTHER" id="PTHR10067">
    <property type="entry name" value="PHOSPHATIDYLSERINE DECARBOXYLASE"/>
    <property type="match status" value="1"/>
</dbReference>
<keyword evidence="3 12" id="KW-0444">Lipid biosynthesis</keyword>
<keyword evidence="14" id="KW-1185">Reference proteome</keyword>
<keyword evidence="4 12" id="KW-0210">Decarboxylase</keyword>
<comment type="cofactor">
    <cofactor evidence="12">
        <name>pyruvate</name>
        <dbReference type="ChEBI" id="CHEBI:15361"/>
    </cofactor>
    <text evidence="12">Binds 1 pyruvoyl group covalently per subunit.</text>
</comment>
<comment type="catalytic activity">
    <reaction evidence="12">
        <text>a 1,2-diacyl-sn-glycero-3-phospho-L-serine + H(+) = a 1,2-diacyl-sn-glycero-3-phosphoethanolamine + CO2</text>
        <dbReference type="Rhea" id="RHEA:20828"/>
        <dbReference type="ChEBI" id="CHEBI:15378"/>
        <dbReference type="ChEBI" id="CHEBI:16526"/>
        <dbReference type="ChEBI" id="CHEBI:57262"/>
        <dbReference type="ChEBI" id="CHEBI:64612"/>
        <dbReference type="EC" id="4.1.1.65"/>
    </reaction>
</comment>
<evidence type="ECO:0000256" key="2">
    <source>
        <dbReference type="ARBA" id="ARBA00022475"/>
    </source>
</evidence>
<evidence type="ECO:0000256" key="6">
    <source>
        <dbReference type="ARBA" id="ARBA00023136"/>
    </source>
</evidence>
<feature type="active site" description="Charge relay system; for autoendoproteolytic cleavage activity" evidence="12">
    <location>
        <position position="90"/>
    </location>
</feature>